<comment type="caution">
    <text evidence="13">The sequence shown here is derived from an EMBL/GenBank/DDBJ whole genome shotgun (WGS) entry which is preliminary data.</text>
</comment>
<evidence type="ECO:0000256" key="9">
    <source>
        <dbReference type="ARBA" id="ARBA00023136"/>
    </source>
</evidence>
<dbReference type="GO" id="GO:0009274">
    <property type="term" value="C:peptidoglycan-based cell wall"/>
    <property type="evidence" value="ECO:0007669"/>
    <property type="project" value="InterPro"/>
</dbReference>
<evidence type="ECO:0000256" key="1">
    <source>
        <dbReference type="ARBA" id="ARBA00022475"/>
    </source>
</evidence>
<dbReference type="EC" id="2.4.99.28" evidence="11"/>
<sequence length="244" mass="27708">MTKATRKRHPWRRRLLTGCGLLALVFLLVTLLPVLLLRWLPPPTSAFMLGHWFEQQGQTQAWTGHPRYQWVDWHDIAPAMRIAVVAAEDQKFPRHNGFDVASIRDAIRDHLRGGSLRGASTISQQVAKNLFLCSQQSWLRKGLEAWFTLLIELSWPKQRILEVYLNIAEFGPGIYGVEAAAREYHATSAAALTPPQAALLATVLPNPKYFDAAAPTDYMLERRDWILRHMRQLGGPAYVSDMSE</sequence>
<comment type="catalytic activity">
    <reaction evidence="11">
        <text>[GlcNAc-(1-&gt;4)-Mur2Ac(oyl-L-Ala-gamma-D-Glu-L-Lys-D-Ala-D-Ala)](n)-di-trans,octa-cis-undecaprenyl diphosphate + beta-D-GlcNAc-(1-&gt;4)-Mur2Ac(oyl-L-Ala-gamma-D-Glu-L-Lys-D-Ala-D-Ala)-di-trans,octa-cis-undecaprenyl diphosphate = [GlcNAc-(1-&gt;4)-Mur2Ac(oyl-L-Ala-gamma-D-Glu-L-Lys-D-Ala-D-Ala)](n+1)-di-trans,octa-cis-undecaprenyl diphosphate + di-trans,octa-cis-undecaprenyl diphosphate + H(+)</text>
        <dbReference type="Rhea" id="RHEA:23708"/>
        <dbReference type="Rhea" id="RHEA-COMP:9602"/>
        <dbReference type="Rhea" id="RHEA-COMP:9603"/>
        <dbReference type="ChEBI" id="CHEBI:15378"/>
        <dbReference type="ChEBI" id="CHEBI:58405"/>
        <dbReference type="ChEBI" id="CHEBI:60033"/>
        <dbReference type="ChEBI" id="CHEBI:78435"/>
        <dbReference type="EC" id="2.4.99.28"/>
    </reaction>
</comment>
<dbReference type="GO" id="GO:0009252">
    <property type="term" value="P:peptidoglycan biosynthetic process"/>
    <property type="evidence" value="ECO:0007669"/>
    <property type="project" value="UniProtKB-UniRule"/>
</dbReference>
<evidence type="ECO:0000256" key="3">
    <source>
        <dbReference type="ARBA" id="ARBA00022676"/>
    </source>
</evidence>
<keyword evidence="9 11" id="KW-0472">Membrane</keyword>
<keyword evidence="14" id="KW-1185">Reference proteome</keyword>
<reference evidence="13" key="1">
    <citation type="submission" date="2022-08" db="EMBL/GenBank/DDBJ databases">
        <title>Genomic Encyclopedia of Type Strains, Phase III (KMG-III): the genomes of soil and plant-associated and newly described type strains.</title>
        <authorList>
            <person name="Whitman W."/>
        </authorList>
    </citation>
    <scope>NUCLEOTIDE SEQUENCE</scope>
    <source>
        <strain evidence="13">HMT 1</strain>
    </source>
</reference>
<dbReference type="EMBL" id="JANUCT010000015">
    <property type="protein sequence ID" value="MCS3904040.1"/>
    <property type="molecule type" value="Genomic_DNA"/>
</dbReference>
<dbReference type="RefSeq" id="WP_259056133.1">
    <property type="nucleotide sequence ID" value="NZ_JANUCT010000015.1"/>
</dbReference>
<feature type="domain" description="Glycosyl transferase family 51" evidence="12">
    <location>
        <begin position="65"/>
        <end position="230"/>
    </location>
</feature>
<dbReference type="Gene3D" id="1.10.3810.10">
    <property type="entry name" value="Biosynthetic peptidoglycan transglycosylase-like"/>
    <property type="match status" value="1"/>
</dbReference>
<dbReference type="GO" id="GO:0016763">
    <property type="term" value="F:pentosyltransferase activity"/>
    <property type="evidence" value="ECO:0007669"/>
    <property type="project" value="InterPro"/>
</dbReference>
<evidence type="ECO:0000313" key="13">
    <source>
        <dbReference type="EMBL" id="MCS3904040.1"/>
    </source>
</evidence>
<proteinExistence type="inferred from homology"/>
<comment type="function">
    <text evidence="11">Peptidoglycan polymerase that catalyzes glycan chain elongation from lipid-linked precursors.</text>
</comment>
<dbReference type="GO" id="GO:0071555">
    <property type="term" value="P:cell wall organization"/>
    <property type="evidence" value="ECO:0007669"/>
    <property type="project" value="UniProtKB-KW"/>
</dbReference>
<dbReference type="GO" id="GO:0008360">
    <property type="term" value="P:regulation of cell shape"/>
    <property type="evidence" value="ECO:0007669"/>
    <property type="project" value="UniProtKB-KW"/>
</dbReference>
<keyword evidence="3 11" id="KW-0328">Glycosyltransferase</keyword>
<evidence type="ECO:0000256" key="8">
    <source>
        <dbReference type="ARBA" id="ARBA00022989"/>
    </source>
</evidence>
<protein>
    <recommendedName>
        <fullName evidence="11">Biosynthetic peptidoglycan transglycosylase</fullName>
        <ecNumber evidence="11">2.4.99.28</ecNumber>
    </recommendedName>
    <alternativeName>
        <fullName evidence="11">Glycan polymerase</fullName>
    </alternativeName>
    <alternativeName>
        <fullName evidence="11">Peptidoglycan glycosyltransferase MtgA</fullName>
        <shortName evidence="11">PGT</shortName>
    </alternativeName>
</protein>
<dbReference type="Proteomes" id="UP001204445">
    <property type="component" value="Unassembled WGS sequence"/>
</dbReference>
<dbReference type="InterPro" id="IPR011812">
    <property type="entry name" value="Pep_trsgly"/>
</dbReference>
<dbReference type="PANTHER" id="PTHR30400:SF0">
    <property type="entry name" value="BIOSYNTHETIC PEPTIDOGLYCAN TRANSGLYCOSYLASE"/>
    <property type="match status" value="1"/>
</dbReference>
<evidence type="ECO:0000259" key="12">
    <source>
        <dbReference type="Pfam" id="PF00912"/>
    </source>
</evidence>
<dbReference type="Pfam" id="PF00912">
    <property type="entry name" value="Transgly"/>
    <property type="match status" value="1"/>
</dbReference>
<dbReference type="InterPro" id="IPR001264">
    <property type="entry name" value="Glyco_trans_51"/>
</dbReference>
<keyword evidence="7 11" id="KW-0573">Peptidoglycan synthesis</keyword>
<dbReference type="AlphaFoldDB" id="A0AAE3HLN7"/>
<dbReference type="NCBIfam" id="TIGR02070">
    <property type="entry name" value="mono_pep_trsgly"/>
    <property type="match status" value="1"/>
</dbReference>
<comment type="subcellular location">
    <subcellularLocation>
        <location evidence="11">Cell inner membrane</location>
        <topology evidence="11">Single-pass membrane protein</topology>
    </subcellularLocation>
</comment>
<evidence type="ECO:0000256" key="4">
    <source>
        <dbReference type="ARBA" id="ARBA00022679"/>
    </source>
</evidence>
<evidence type="ECO:0000256" key="10">
    <source>
        <dbReference type="ARBA" id="ARBA00023316"/>
    </source>
</evidence>
<evidence type="ECO:0000256" key="7">
    <source>
        <dbReference type="ARBA" id="ARBA00022984"/>
    </source>
</evidence>
<gene>
    <name evidence="11" type="primary">mtgA</name>
    <name evidence="13" type="ORF">J2T55_002073</name>
</gene>
<keyword evidence="5 11" id="KW-0812">Transmembrane</keyword>
<comment type="similarity">
    <text evidence="11">Belongs to the glycosyltransferase 51 family.</text>
</comment>
<keyword evidence="6 11" id="KW-0133">Cell shape</keyword>
<dbReference type="SUPFAM" id="SSF53955">
    <property type="entry name" value="Lysozyme-like"/>
    <property type="match status" value="1"/>
</dbReference>
<evidence type="ECO:0000256" key="6">
    <source>
        <dbReference type="ARBA" id="ARBA00022960"/>
    </source>
</evidence>
<dbReference type="InterPro" id="IPR023346">
    <property type="entry name" value="Lysozyme-like_dom_sf"/>
</dbReference>
<dbReference type="InterPro" id="IPR036950">
    <property type="entry name" value="PBP_transglycosylase"/>
</dbReference>
<comment type="pathway">
    <text evidence="11">Cell wall biogenesis; peptidoglycan biosynthesis.</text>
</comment>
<keyword evidence="2 11" id="KW-0997">Cell inner membrane</keyword>
<evidence type="ECO:0000256" key="5">
    <source>
        <dbReference type="ARBA" id="ARBA00022692"/>
    </source>
</evidence>
<evidence type="ECO:0000256" key="11">
    <source>
        <dbReference type="HAMAP-Rule" id="MF_00766"/>
    </source>
</evidence>
<keyword evidence="10 11" id="KW-0961">Cell wall biogenesis/degradation</keyword>
<dbReference type="GO" id="GO:0005886">
    <property type="term" value="C:plasma membrane"/>
    <property type="evidence" value="ECO:0007669"/>
    <property type="project" value="UniProtKB-SubCell"/>
</dbReference>
<keyword evidence="1 11" id="KW-1003">Cell membrane</keyword>
<keyword evidence="8 11" id="KW-1133">Transmembrane helix</keyword>
<dbReference type="PANTHER" id="PTHR30400">
    <property type="entry name" value="MONOFUNCTIONAL BIOSYNTHETIC PEPTIDOGLYCAN TRANSGLYCOSYLASE"/>
    <property type="match status" value="1"/>
</dbReference>
<name>A0AAE3HLN7_9GAMM</name>
<evidence type="ECO:0000256" key="2">
    <source>
        <dbReference type="ARBA" id="ARBA00022519"/>
    </source>
</evidence>
<dbReference type="GO" id="GO:0008955">
    <property type="term" value="F:peptidoglycan glycosyltransferase activity"/>
    <property type="evidence" value="ECO:0007669"/>
    <property type="project" value="UniProtKB-UniRule"/>
</dbReference>
<organism evidence="13 14">
    <name type="scientific">Methylohalomonas lacus</name>
    <dbReference type="NCBI Taxonomy" id="398773"/>
    <lineage>
        <taxon>Bacteria</taxon>
        <taxon>Pseudomonadati</taxon>
        <taxon>Pseudomonadota</taxon>
        <taxon>Gammaproteobacteria</taxon>
        <taxon>Methylohalomonadales</taxon>
        <taxon>Methylohalomonadaceae</taxon>
        <taxon>Methylohalomonas</taxon>
    </lineage>
</organism>
<keyword evidence="4 11" id="KW-0808">Transferase</keyword>
<evidence type="ECO:0000313" key="14">
    <source>
        <dbReference type="Proteomes" id="UP001204445"/>
    </source>
</evidence>
<dbReference type="HAMAP" id="MF_00766">
    <property type="entry name" value="PGT_MtgA"/>
    <property type="match status" value="1"/>
</dbReference>
<accession>A0AAE3HLN7</accession>